<dbReference type="PANTHER" id="PTHR21716:SF53">
    <property type="entry name" value="PERMEASE PERM-RELATED"/>
    <property type="match status" value="1"/>
</dbReference>
<gene>
    <name evidence="9" type="ORF">FDP22_10755</name>
</gene>
<dbReference type="Proteomes" id="UP000305888">
    <property type="component" value="Chromosome"/>
</dbReference>
<keyword evidence="7 8" id="KW-0472">Membrane</keyword>
<feature type="transmembrane region" description="Helical" evidence="8">
    <location>
        <begin position="302"/>
        <end position="332"/>
    </location>
</feature>
<organism evidence="9 10">
    <name type="scientific">Paroceanicella profunda</name>
    <dbReference type="NCBI Taxonomy" id="2579971"/>
    <lineage>
        <taxon>Bacteria</taxon>
        <taxon>Pseudomonadati</taxon>
        <taxon>Pseudomonadota</taxon>
        <taxon>Alphaproteobacteria</taxon>
        <taxon>Rhodobacterales</taxon>
        <taxon>Paracoccaceae</taxon>
        <taxon>Paroceanicella</taxon>
    </lineage>
</organism>
<dbReference type="Pfam" id="PF01594">
    <property type="entry name" value="AI-2E_transport"/>
    <property type="match status" value="1"/>
</dbReference>
<evidence type="ECO:0000313" key="10">
    <source>
        <dbReference type="Proteomes" id="UP000305888"/>
    </source>
</evidence>
<sequence length="355" mass="37789">MSLSSRDQLRYWGIGLLVLLVVLWAIGQALVPFLVGAAIAYFLDPVADRLERLGLSRAAATVVITLAALLIAAGALLVLIPSVVRQVTALVQTTPEMVRQFQAFLSEHYPQVLTEDSPLRSALSSASDTLQQKGLTMLNSVLSSSLALIDFLMLIVVAPVVAFYLLLDWDRMIAVIDTWLPRQHAPVIRDLALKVDRVLAGFVRGQLLVCVILGSFYAIALALLGLQFGLVIGLVAGLISFIPFVGSIVGGALSIGLALFQFWGEWPWIAAVAGVFIVGQAIEGNVLTPRLVGGSVGLHPVWLMFALSAFGALMGFSGLLIAVPVAAAIGVLGRFAMAEYQSGRLYRGTQDGPDA</sequence>
<evidence type="ECO:0000256" key="6">
    <source>
        <dbReference type="ARBA" id="ARBA00022989"/>
    </source>
</evidence>
<dbReference type="OrthoDB" id="5792512at2"/>
<evidence type="ECO:0000256" key="2">
    <source>
        <dbReference type="ARBA" id="ARBA00009773"/>
    </source>
</evidence>
<feature type="transmembrane region" description="Helical" evidence="8">
    <location>
        <begin position="12"/>
        <end position="43"/>
    </location>
</feature>
<evidence type="ECO:0000256" key="8">
    <source>
        <dbReference type="SAM" id="Phobius"/>
    </source>
</evidence>
<comment type="similarity">
    <text evidence="2">Belongs to the autoinducer-2 exporter (AI-2E) (TC 2.A.86) family.</text>
</comment>
<evidence type="ECO:0000256" key="4">
    <source>
        <dbReference type="ARBA" id="ARBA00022475"/>
    </source>
</evidence>
<keyword evidence="6 8" id="KW-1133">Transmembrane helix</keyword>
<feature type="transmembrane region" description="Helical" evidence="8">
    <location>
        <begin position="146"/>
        <end position="167"/>
    </location>
</feature>
<keyword evidence="5 8" id="KW-0812">Transmembrane</keyword>
<dbReference type="PANTHER" id="PTHR21716">
    <property type="entry name" value="TRANSMEMBRANE PROTEIN"/>
    <property type="match status" value="1"/>
</dbReference>
<evidence type="ECO:0000313" key="9">
    <source>
        <dbReference type="EMBL" id="QDL92214.1"/>
    </source>
</evidence>
<protein>
    <submittedName>
        <fullName evidence="9">AI-2E family transporter</fullName>
    </submittedName>
</protein>
<feature type="transmembrane region" description="Helical" evidence="8">
    <location>
        <begin position="232"/>
        <end position="259"/>
    </location>
</feature>
<reference evidence="9 10" key="1">
    <citation type="submission" date="2019-06" db="EMBL/GenBank/DDBJ databases">
        <title>Genome sequence of Rhodobacteraceae bacterium D4M1.</title>
        <authorList>
            <person name="Cao J."/>
        </authorList>
    </citation>
    <scope>NUCLEOTIDE SEQUENCE [LARGE SCALE GENOMIC DNA]</scope>
    <source>
        <strain evidence="9 10">D4M1</strain>
    </source>
</reference>
<dbReference type="GO" id="GO:0055085">
    <property type="term" value="P:transmembrane transport"/>
    <property type="evidence" value="ECO:0007669"/>
    <property type="project" value="TreeGrafter"/>
</dbReference>
<keyword evidence="10" id="KW-1185">Reference proteome</keyword>
<dbReference type="EMBL" id="CP040818">
    <property type="protein sequence ID" value="QDL92214.1"/>
    <property type="molecule type" value="Genomic_DNA"/>
</dbReference>
<proteinExistence type="inferred from homology"/>
<feature type="transmembrane region" description="Helical" evidence="8">
    <location>
        <begin position="266"/>
        <end position="282"/>
    </location>
</feature>
<name>A0A5B8FX91_9RHOB</name>
<dbReference type="InterPro" id="IPR002549">
    <property type="entry name" value="AI-2E-like"/>
</dbReference>
<dbReference type="GO" id="GO:0005886">
    <property type="term" value="C:plasma membrane"/>
    <property type="evidence" value="ECO:0007669"/>
    <property type="project" value="UniProtKB-SubCell"/>
</dbReference>
<evidence type="ECO:0000256" key="1">
    <source>
        <dbReference type="ARBA" id="ARBA00004651"/>
    </source>
</evidence>
<feature type="transmembrane region" description="Helical" evidence="8">
    <location>
        <begin position="207"/>
        <end position="226"/>
    </location>
</feature>
<evidence type="ECO:0000256" key="5">
    <source>
        <dbReference type="ARBA" id="ARBA00022692"/>
    </source>
</evidence>
<accession>A0A5B8FX91</accession>
<comment type="subcellular location">
    <subcellularLocation>
        <location evidence="1">Cell membrane</location>
        <topology evidence="1">Multi-pass membrane protein</topology>
    </subcellularLocation>
</comment>
<dbReference type="AlphaFoldDB" id="A0A5B8FX91"/>
<keyword evidence="4" id="KW-1003">Cell membrane</keyword>
<dbReference type="KEGG" id="ppru:FDP22_10755"/>
<feature type="transmembrane region" description="Helical" evidence="8">
    <location>
        <begin position="55"/>
        <end position="80"/>
    </location>
</feature>
<dbReference type="RefSeq" id="WP_138572821.1">
    <property type="nucleotide sequence ID" value="NZ_CP040818.1"/>
</dbReference>
<keyword evidence="3" id="KW-0813">Transport</keyword>
<evidence type="ECO:0000256" key="3">
    <source>
        <dbReference type="ARBA" id="ARBA00022448"/>
    </source>
</evidence>
<evidence type="ECO:0000256" key="7">
    <source>
        <dbReference type="ARBA" id="ARBA00023136"/>
    </source>
</evidence>